<evidence type="ECO:0000313" key="2">
    <source>
        <dbReference type="EMBL" id="KAA8892739.1"/>
    </source>
</evidence>
<sequence>MTTICAFSVAMDNRARAAPIRHPGFLPIGPNLSGYTNGRPALTHSVGPRLDWRAPGLLGPLDAKNAELMAQLEEERKKNQALEAAERRRVEEAEQRKRKREAGTGGASKRRQCGA</sequence>
<evidence type="ECO:0000256" key="1">
    <source>
        <dbReference type="SAM" id="MobiDB-lite"/>
    </source>
</evidence>
<protein>
    <submittedName>
        <fullName evidence="2">Uncharacterized protein</fullName>
    </submittedName>
</protein>
<feature type="compositionally biased region" description="Basic and acidic residues" evidence="1">
    <location>
        <begin position="75"/>
        <end position="95"/>
    </location>
</feature>
<reference evidence="2 3" key="1">
    <citation type="submission" date="2019-09" db="EMBL/GenBank/DDBJ databases">
        <title>Draft genome of the ectomycorrhizal ascomycete Sphaerosporella brunnea.</title>
        <authorList>
            <consortium name="DOE Joint Genome Institute"/>
            <person name="Benucci G.M."/>
            <person name="Marozzi G."/>
            <person name="Antonielli L."/>
            <person name="Sanchez S."/>
            <person name="Marco P."/>
            <person name="Wang X."/>
            <person name="Falini L.B."/>
            <person name="Barry K."/>
            <person name="Haridas S."/>
            <person name="Lipzen A."/>
            <person name="Labutti K."/>
            <person name="Grigoriev I.V."/>
            <person name="Murat C."/>
            <person name="Martin F."/>
            <person name="Albertini E."/>
            <person name="Donnini D."/>
            <person name="Bonito G."/>
        </authorList>
    </citation>
    <scope>NUCLEOTIDE SEQUENCE [LARGE SCALE GENOMIC DNA]</scope>
    <source>
        <strain evidence="2 3">Sb_GMNB300</strain>
    </source>
</reference>
<dbReference type="InParanoid" id="A0A5J5ECG5"/>
<dbReference type="Proteomes" id="UP000326924">
    <property type="component" value="Unassembled WGS sequence"/>
</dbReference>
<gene>
    <name evidence="2" type="ORF">FN846DRAFT_896592</name>
</gene>
<dbReference type="AlphaFoldDB" id="A0A5J5ECG5"/>
<accession>A0A5J5ECG5</accession>
<dbReference type="EMBL" id="VXIS01000610">
    <property type="protein sequence ID" value="KAA8892739.1"/>
    <property type="molecule type" value="Genomic_DNA"/>
</dbReference>
<name>A0A5J5ECG5_9PEZI</name>
<evidence type="ECO:0000313" key="3">
    <source>
        <dbReference type="Proteomes" id="UP000326924"/>
    </source>
</evidence>
<organism evidence="2 3">
    <name type="scientific">Sphaerosporella brunnea</name>
    <dbReference type="NCBI Taxonomy" id="1250544"/>
    <lineage>
        <taxon>Eukaryota</taxon>
        <taxon>Fungi</taxon>
        <taxon>Dikarya</taxon>
        <taxon>Ascomycota</taxon>
        <taxon>Pezizomycotina</taxon>
        <taxon>Pezizomycetes</taxon>
        <taxon>Pezizales</taxon>
        <taxon>Pyronemataceae</taxon>
        <taxon>Sphaerosporella</taxon>
    </lineage>
</organism>
<keyword evidence="3" id="KW-1185">Reference proteome</keyword>
<feature type="region of interest" description="Disordered" evidence="1">
    <location>
        <begin position="75"/>
        <end position="115"/>
    </location>
</feature>
<comment type="caution">
    <text evidence="2">The sequence shown here is derived from an EMBL/GenBank/DDBJ whole genome shotgun (WGS) entry which is preliminary data.</text>
</comment>
<proteinExistence type="predicted"/>